<dbReference type="PANTHER" id="PTHR13199">
    <property type="entry name" value="GH03947P"/>
    <property type="match status" value="1"/>
</dbReference>
<organism evidence="3 4">
    <name type="scientific">Prunus persica</name>
    <name type="common">Peach</name>
    <name type="synonym">Amygdalus persica</name>
    <dbReference type="NCBI Taxonomy" id="3760"/>
    <lineage>
        <taxon>Eukaryota</taxon>
        <taxon>Viridiplantae</taxon>
        <taxon>Streptophyta</taxon>
        <taxon>Embryophyta</taxon>
        <taxon>Tracheophyta</taxon>
        <taxon>Spermatophyta</taxon>
        <taxon>Magnoliopsida</taxon>
        <taxon>eudicotyledons</taxon>
        <taxon>Gunneridae</taxon>
        <taxon>Pentapetalae</taxon>
        <taxon>rosids</taxon>
        <taxon>fabids</taxon>
        <taxon>Rosales</taxon>
        <taxon>Rosaceae</taxon>
        <taxon>Amygdaloideae</taxon>
        <taxon>Amygdaleae</taxon>
        <taxon>Prunus</taxon>
    </lineage>
</organism>
<dbReference type="Pfam" id="PF13889">
    <property type="entry name" value="Chromosome_seg"/>
    <property type="match status" value="1"/>
</dbReference>
<evidence type="ECO:0000259" key="2">
    <source>
        <dbReference type="SMART" id="SM01177"/>
    </source>
</evidence>
<dbReference type="InterPro" id="IPR025261">
    <property type="entry name" value="Atos-like_cons_dom"/>
</dbReference>
<protein>
    <recommendedName>
        <fullName evidence="2">Atos-like conserved domain-containing protein</fullName>
    </recommendedName>
</protein>
<dbReference type="InterPro" id="IPR033473">
    <property type="entry name" value="Atos-like_C"/>
</dbReference>
<evidence type="ECO:0000256" key="1">
    <source>
        <dbReference type="SAM" id="MobiDB-lite"/>
    </source>
</evidence>
<dbReference type="PANTHER" id="PTHR13199:SF11">
    <property type="entry name" value="PROTEIN ATOSSA"/>
    <property type="match status" value="1"/>
</dbReference>
<feature type="compositionally biased region" description="Basic and acidic residues" evidence="1">
    <location>
        <begin position="341"/>
        <end position="351"/>
    </location>
</feature>
<feature type="region of interest" description="Disordered" evidence="1">
    <location>
        <begin position="332"/>
        <end position="354"/>
    </location>
</feature>
<proteinExistence type="predicted"/>
<dbReference type="Gramene" id="ONI07886">
    <property type="protein sequence ID" value="ONI07886"/>
    <property type="gene ID" value="PRUPE_5G145000"/>
</dbReference>
<gene>
    <name evidence="3" type="ORF">PRUPE_5G145000</name>
</gene>
<dbReference type="EMBL" id="CM007655">
    <property type="protein sequence ID" value="ONI07886.1"/>
    <property type="molecule type" value="Genomic_DNA"/>
</dbReference>
<dbReference type="AlphaFoldDB" id="A0A251P8I3"/>
<sequence>MGFTRVAPGDTMIVLMFPHYMSIRRLILATPVILILRSGPHLVPQSGRVHWITTAMQTPLLYLMVLCLKTRSHNLKISSYHHLDLITLEKQLRDHTPKLDDNNITLKDVEQSLDGTISAISSSWKEEAFRLLSNSSQDVDMLQKKFDLFGSESTTTGMGQHWSQDLKSNPKGVKLVRTPTGLPGRRSLVGSFEESLLSGRLVSAKVNQRIDGFLAVLNVTGGNFSPKSQKLPFAVTSVDGDNYLLYYSSIDLARNMTPSNYGSLRMKRSFSMDDSRADKSRLRIPMKGRIQLVLSNPEKTPIHTFFCNYDLSDMPAGTKTFLRQKITLASSEPTFKAGNGKHTDPGKENDAKPSSILDAANSLQLNANDADSSGLNNAHTIRSSNQCITVLGTGGSAYTNNVLNQYHREGECMTACYPGESNGCVCEKISEKDSITLNRCHISESKSVYTPSKVSKNTTGAGVLRYALHLRFLCHFPKKRSRSVQRCKLDSLSGQATNSFDIEGERRFYLYNDLRVVFPQRQTDSDEGKLHVEYHFPSDPKYFDISN</sequence>
<name>A0A251P8I3_PRUPE</name>
<feature type="domain" description="Atos-like conserved" evidence="2">
    <location>
        <begin position="188"/>
        <end position="247"/>
    </location>
</feature>
<evidence type="ECO:0000313" key="4">
    <source>
        <dbReference type="Proteomes" id="UP000006882"/>
    </source>
</evidence>
<dbReference type="Proteomes" id="UP000006882">
    <property type="component" value="Chromosome G5"/>
</dbReference>
<accession>A0A251P8I3</accession>
<evidence type="ECO:0000313" key="3">
    <source>
        <dbReference type="EMBL" id="ONI07886.1"/>
    </source>
</evidence>
<dbReference type="InterPro" id="IPR051506">
    <property type="entry name" value="ATOS_Transcription_Regulators"/>
</dbReference>
<dbReference type="Pfam" id="PF13915">
    <property type="entry name" value="DUF4210"/>
    <property type="match status" value="1"/>
</dbReference>
<reference evidence="3 4" key="1">
    <citation type="journal article" date="2013" name="Nat. Genet.">
        <title>The high-quality draft genome of peach (Prunus persica) identifies unique patterns of genetic diversity, domestication and genome evolution.</title>
        <authorList>
            <consortium name="International Peach Genome Initiative"/>
            <person name="Verde I."/>
            <person name="Abbott A.G."/>
            <person name="Scalabrin S."/>
            <person name="Jung S."/>
            <person name="Shu S."/>
            <person name="Marroni F."/>
            <person name="Zhebentyayeva T."/>
            <person name="Dettori M.T."/>
            <person name="Grimwood J."/>
            <person name="Cattonaro F."/>
            <person name="Zuccolo A."/>
            <person name="Rossini L."/>
            <person name="Jenkins J."/>
            <person name="Vendramin E."/>
            <person name="Meisel L.A."/>
            <person name="Decroocq V."/>
            <person name="Sosinski B."/>
            <person name="Prochnik S."/>
            <person name="Mitros T."/>
            <person name="Policriti A."/>
            <person name="Cipriani G."/>
            <person name="Dondini L."/>
            <person name="Ficklin S."/>
            <person name="Goodstein D.M."/>
            <person name="Xuan P."/>
            <person name="Del Fabbro C."/>
            <person name="Aramini V."/>
            <person name="Copetti D."/>
            <person name="Gonzalez S."/>
            <person name="Horner D.S."/>
            <person name="Falchi R."/>
            <person name="Lucas S."/>
            <person name="Mica E."/>
            <person name="Maldonado J."/>
            <person name="Lazzari B."/>
            <person name="Bielenberg D."/>
            <person name="Pirona R."/>
            <person name="Miculan M."/>
            <person name="Barakat A."/>
            <person name="Testolin R."/>
            <person name="Stella A."/>
            <person name="Tartarini S."/>
            <person name="Tonutti P."/>
            <person name="Arus P."/>
            <person name="Orellana A."/>
            <person name="Wells C."/>
            <person name="Main D."/>
            <person name="Vizzotto G."/>
            <person name="Silva H."/>
            <person name="Salamini F."/>
            <person name="Schmutz J."/>
            <person name="Morgante M."/>
            <person name="Rokhsar D.S."/>
        </authorList>
    </citation>
    <scope>NUCLEOTIDE SEQUENCE [LARGE SCALE GENOMIC DNA]</scope>
    <source>
        <strain evidence="4">cv. Nemared</strain>
    </source>
</reference>
<keyword evidence="4" id="KW-1185">Reference proteome</keyword>
<dbReference type="SMART" id="SM01177">
    <property type="entry name" value="DUF4210"/>
    <property type="match status" value="1"/>
</dbReference>